<accession>A0ABR3JY06</accession>
<gene>
    <name evidence="2" type="ORF">HGRIS_011822</name>
</gene>
<proteinExistence type="predicted"/>
<dbReference type="Proteomes" id="UP001556367">
    <property type="component" value="Unassembled WGS sequence"/>
</dbReference>
<feature type="signal peptide" evidence="1">
    <location>
        <begin position="1"/>
        <end position="17"/>
    </location>
</feature>
<feature type="chain" id="PRO_5045909833" evidence="1">
    <location>
        <begin position="18"/>
        <end position="129"/>
    </location>
</feature>
<evidence type="ECO:0000313" key="3">
    <source>
        <dbReference type="Proteomes" id="UP001556367"/>
    </source>
</evidence>
<evidence type="ECO:0000256" key="1">
    <source>
        <dbReference type="SAM" id="SignalP"/>
    </source>
</evidence>
<dbReference type="EMBL" id="JASNQZ010000002">
    <property type="protein sequence ID" value="KAL0960188.1"/>
    <property type="molecule type" value="Genomic_DNA"/>
</dbReference>
<name>A0ABR3JY06_9AGAR</name>
<sequence length="129" mass="13707">MKLAFVVLASIASTVLAQIPPTPLASKFSVPNSATKWQAGDVHTAKWNESLSALEDAVDYVVQICLGKDGRVHDGIVLGQGIRKLDGMANLKIPQDIPTGKYTLISLGGVPPVMVSPEFCIFQAGEDCQ</sequence>
<organism evidence="2 3">
    <name type="scientific">Hohenbuehelia grisea</name>
    <dbReference type="NCBI Taxonomy" id="104357"/>
    <lineage>
        <taxon>Eukaryota</taxon>
        <taxon>Fungi</taxon>
        <taxon>Dikarya</taxon>
        <taxon>Basidiomycota</taxon>
        <taxon>Agaricomycotina</taxon>
        <taxon>Agaricomycetes</taxon>
        <taxon>Agaricomycetidae</taxon>
        <taxon>Agaricales</taxon>
        <taxon>Pleurotineae</taxon>
        <taxon>Pleurotaceae</taxon>
        <taxon>Hohenbuehelia</taxon>
    </lineage>
</organism>
<reference evidence="3" key="1">
    <citation type="submission" date="2024-06" db="EMBL/GenBank/DDBJ databases">
        <title>Multi-omics analyses provide insights into the biosynthesis of the anticancer antibiotic pleurotin in Hohenbuehelia grisea.</title>
        <authorList>
            <person name="Weaver J.A."/>
            <person name="Alberti F."/>
        </authorList>
    </citation>
    <scope>NUCLEOTIDE SEQUENCE [LARGE SCALE GENOMIC DNA]</scope>
    <source>
        <strain evidence="3">T-177</strain>
    </source>
</reference>
<comment type="caution">
    <text evidence="2">The sequence shown here is derived from an EMBL/GenBank/DDBJ whole genome shotgun (WGS) entry which is preliminary data.</text>
</comment>
<protein>
    <submittedName>
        <fullName evidence="2">Uncharacterized protein</fullName>
    </submittedName>
</protein>
<evidence type="ECO:0000313" key="2">
    <source>
        <dbReference type="EMBL" id="KAL0960188.1"/>
    </source>
</evidence>
<keyword evidence="1" id="KW-0732">Signal</keyword>
<keyword evidence="3" id="KW-1185">Reference proteome</keyword>